<accession>A0ABR5AUV7</accession>
<keyword evidence="1" id="KW-0732">Signal</keyword>
<sequence>MKKIVYLFMAVVMICSSALLFPPSKAEATVVWDGVELKEGTIGKVTILKDTPLFQRSKGKIVKVRTLKKGQTASVFAVTKGYYHLYKKTFIKKNSYAKFTPVPEEVQYELNKEYRTVYYGLKLNKKHDYTYYDTQKGAQEWTYRGAAYGWEVWNINGKRGYAYREGKYWMRLGVANSDSIFLNIKLPLKKGSYWKDDVNGTHYRVLSVNKTVKTPAGTFRHVIEIKDSEKLYYYFAPNVGLILKVDDNGKNPKRVFELKKIN</sequence>
<name>A0ABR5AUV7_BACBA</name>
<dbReference type="Proteomes" id="UP000031982">
    <property type="component" value="Unassembled WGS sequence"/>
</dbReference>
<evidence type="ECO:0000256" key="1">
    <source>
        <dbReference type="SAM" id="SignalP"/>
    </source>
</evidence>
<gene>
    <name evidence="2" type="ORF">SD77_4211</name>
</gene>
<organism evidence="2 3">
    <name type="scientific">Bacillus badius</name>
    <dbReference type="NCBI Taxonomy" id="1455"/>
    <lineage>
        <taxon>Bacteria</taxon>
        <taxon>Bacillati</taxon>
        <taxon>Bacillota</taxon>
        <taxon>Bacilli</taxon>
        <taxon>Bacillales</taxon>
        <taxon>Bacillaceae</taxon>
        <taxon>Pseudobacillus</taxon>
    </lineage>
</organism>
<evidence type="ECO:0000313" key="2">
    <source>
        <dbReference type="EMBL" id="KIL78531.1"/>
    </source>
</evidence>
<comment type="caution">
    <text evidence="2">The sequence shown here is derived from an EMBL/GenBank/DDBJ whole genome shotgun (WGS) entry which is preliminary data.</text>
</comment>
<dbReference type="EMBL" id="JXLP01000009">
    <property type="protein sequence ID" value="KIL78531.1"/>
    <property type="molecule type" value="Genomic_DNA"/>
</dbReference>
<reference evidence="2 3" key="1">
    <citation type="submission" date="2015-01" db="EMBL/GenBank/DDBJ databases">
        <title>Genome Assembly of Bacillus badius MTCC 1458.</title>
        <authorList>
            <person name="Verma A."/>
            <person name="Khatri I."/>
            <person name="Mual P."/>
            <person name="Subramanian S."/>
            <person name="Krishnamurthi S."/>
        </authorList>
    </citation>
    <scope>NUCLEOTIDE SEQUENCE [LARGE SCALE GENOMIC DNA]</scope>
    <source>
        <strain evidence="2 3">MTCC 1458</strain>
    </source>
</reference>
<feature type="chain" id="PRO_5045360142" evidence="1">
    <location>
        <begin position="29"/>
        <end position="262"/>
    </location>
</feature>
<feature type="signal peptide" evidence="1">
    <location>
        <begin position="1"/>
        <end position="28"/>
    </location>
</feature>
<protein>
    <submittedName>
        <fullName evidence="2">Uncharacterized protein</fullName>
    </submittedName>
</protein>
<proteinExistence type="predicted"/>
<keyword evidence="3" id="KW-1185">Reference proteome</keyword>
<evidence type="ECO:0000313" key="3">
    <source>
        <dbReference type="Proteomes" id="UP000031982"/>
    </source>
</evidence>